<dbReference type="Pfam" id="PF00583">
    <property type="entry name" value="Acetyltransf_1"/>
    <property type="match status" value="1"/>
</dbReference>
<dbReference type="InterPro" id="IPR016181">
    <property type="entry name" value="Acyl_CoA_acyltransferase"/>
</dbReference>
<name>A0A917G983_9BACI</name>
<dbReference type="PANTHER" id="PTHR42919:SF8">
    <property type="entry name" value="N-ALPHA-ACETYLTRANSFERASE 50"/>
    <property type="match status" value="1"/>
</dbReference>
<feature type="domain" description="N-acetyltransferase" evidence="3">
    <location>
        <begin position="5"/>
        <end position="153"/>
    </location>
</feature>
<dbReference type="AlphaFoldDB" id="A0A917G983"/>
<reference evidence="4" key="1">
    <citation type="journal article" date="2014" name="Int. J. Syst. Evol. Microbiol.">
        <title>Complete genome sequence of Corynebacterium casei LMG S-19264T (=DSM 44701T), isolated from a smear-ripened cheese.</title>
        <authorList>
            <consortium name="US DOE Joint Genome Institute (JGI-PGF)"/>
            <person name="Walter F."/>
            <person name="Albersmeier A."/>
            <person name="Kalinowski J."/>
            <person name="Ruckert C."/>
        </authorList>
    </citation>
    <scope>NUCLEOTIDE SEQUENCE</scope>
    <source>
        <strain evidence="4">CGMCC 1.15760</strain>
    </source>
</reference>
<evidence type="ECO:0000256" key="2">
    <source>
        <dbReference type="ARBA" id="ARBA00023315"/>
    </source>
</evidence>
<dbReference type="PROSITE" id="PS51186">
    <property type="entry name" value="GNAT"/>
    <property type="match status" value="1"/>
</dbReference>
<keyword evidence="5" id="KW-1185">Reference proteome</keyword>
<comment type="caution">
    <text evidence="4">The sequence shown here is derived from an EMBL/GenBank/DDBJ whole genome shotgun (WGS) entry which is preliminary data.</text>
</comment>
<evidence type="ECO:0000313" key="5">
    <source>
        <dbReference type="Proteomes" id="UP000616608"/>
    </source>
</evidence>
<dbReference type="InterPro" id="IPR000182">
    <property type="entry name" value="GNAT_dom"/>
</dbReference>
<dbReference type="Gene3D" id="3.40.630.30">
    <property type="match status" value="1"/>
</dbReference>
<accession>A0A917G983</accession>
<gene>
    <name evidence="4" type="ORF">GCM10007425_26120</name>
</gene>
<dbReference type="SUPFAM" id="SSF55729">
    <property type="entry name" value="Acyl-CoA N-acyltransferases (Nat)"/>
    <property type="match status" value="1"/>
</dbReference>
<dbReference type="Proteomes" id="UP000616608">
    <property type="component" value="Unassembled WGS sequence"/>
</dbReference>
<dbReference type="EMBL" id="BMJT01000009">
    <property type="protein sequence ID" value="GGG30249.1"/>
    <property type="molecule type" value="Genomic_DNA"/>
</dbReference>
<evidence type="ECO:0000313" key="4">
    <source>
        <dbReference type="EMBL" id="GGG30249.1"/>
    </source>
</evidence>
<dbReference type="InterPro" id="IPR051556">
    <property type="entry name" value="N-term/lysine_N-AcTrnsfr"/>
</dbReference>
<protein>
    <recommendedName>
        <fullName evidence="3">N-acetyltransferase domain-containing protein</fullName>
    </recommendedName>
</protein>
<sequence length="153" mass="17996">MYTLQVVNKLTPSQQQMMRALEQDAFPQFGAVDEQTFVPIARYGRLLWYTSTKDERPLAVAQVIRDYEDATCAYIFGYYVRSDYQGKGLGSQFFNAVLQFLQQESFTSVVLTVDIKNEAAIRLYKKTGFKIEEERLHEFGQNEHRYFMRKKFN</sequence>
<keyword evidence="1" id="KW-0808">Transferase</keyword>
<reference evidence="4" key="2">
    <citation type="submission" date="2020-09" db="EMBL/GenBank/DDBJ databases">
        <authorList>
            <person name="Sun Q."/>
            <person name="Zhou Y."/>
        </authorList>
    </citation>
    <scope>NUCLEOTIDE SEQUENCE</scope>
    <source>
        <strain evidence="4">CGMCC 1.15760</strain>
    </source>
</reference>
<keyword evidence="2" id="KW-0012">Acyltransferase</keyword>
<evidence type="ECO:0000259" key="3">
    <source>
        <dbReference type="PROSITE" id="PS51186"/>
    </source>
</evidence>
<dbReference type="RefSeq" id="WP_188615511.1">
    <property type="nucleotide sequence ID" value="NZ_BMJT01000009.1"/>
</dbReference>
<evidence type="ECO:0000256" key="1">
    <source>
        <dbReference type="ARBA" id="ARBA00022679"/>
    </source>
</evidence>
<proteinExistence type="predicted"/>
<dbReference type="CDD" id="cd04301">
    <property type="entry name" value="NAT_SF"/>
    <property type="match status" value="1"/>
</dbReference>
<dbReference type="PANTHER" id="PTHR42919">
    <property type="entry name" value="N-ALPHA-ACETYLTRANSFERASE"/>
    <property type="match status" value="1"/>
</dbReference>
<dbReference type="GO" id="GO:0016747">
    <property type="term" value="F:acyltransferase activity, transferring groups other than amino-acyl groups"/>
    <property type="evidence" value="ECO:0007669"/>
    <property type="project" value="InterPro"/>
</dbReference>
<organism evidence="4 5">
    <name type="scientific">Lysinibacillus alkalisoli</name>
    <dbReference type="NCBI Taxonomy" id="1911548"/>
    <lineage>
        <taxon>Bacteria</taxon>
        <taxon>Bacillati</taxon>
        <taxon>Bacillota</taxon>
        <taxon>Bacilli</taxon>
        <taxon>Bacillales</taxon>
        <taxon>Bacillaceae</taxon>
        <taxon>Lysinibacillus</taxon>
    </lineage>
</organism>